<feature type="binding site" evidence="7">
    <location>
        <position position="136"/>
    </location>
    <ligand>
        <name>Zn(2+)</name>
        <dbReference type="ChEBI" id="CHEBI:29105"/>
        <label>2</label>
    </ligand>
</feature>
<dbReference type="Pfam" id="PF16123">
    <property type="entry name" value="HAGH_C"/>
    <property type="match status" value="1"/>
</dbReference>
<dbReference type="InterPro" id="IPR017782">
    <property type="entry name" value="Hydroxyacylglutathione_Hdrlase"/>
</dbReference>
<dbReference type="EC" id="3.1.2.6" evidence="7"/>
<proteinExistence type="inferred from homology"/>
<dbReference type="Proteomes" id="UP000010077">
    <property type="component" value="Chromosome"/>
</dbReference>
<dbReference type="NCBIfam" id="TIGR03413">
    <property type="entry name" value="GSH_gloB"/>
    <property type="match status" value="1"/>
</dbReference>
<dbReference type="PIRSF" id="PIRSF005457">
    <property type="entry name" value="Glx"/>
    <property type="match status" value="1"/>
</dbReference>
<dbReference type="PATRIC" id="fig|1193729.4.peg.788"/>
<dbReference type="GO" id="GO:0004416">
    <property type="term" value="F:hydroxyacylglutathione hydrolase activity"/>
    <property type="evidence" value="ECO:0007669"/>
    <property type="project" value="UniProtKB-UniRule"/>
</dbReference>
<dbReference type="EMBL" id="CP003539">
    <property type="protein sequence ID" value="AFX99670.1"/>
    <property type="molecule type" value="Genomic_DNA"/>
</dbReference>
<gene>
    <name evidence="7 9" type="primary">gloB</name>
    <name evidence="9" type="ORF">A1OE_1501</name>
</gene>
<evidence type="ECO:0000313" key="9">
    <source>
        <dbReference type="EMBL" id="AFX99670.1"/>
    </source>
</evidence>
<feature type="binding site" evidence="7">
    <location>
        <position position="136"/>
    </location>
    <ligand>
        <name>Zn(2+)</name>
        <dbReference type="ChEBI" id="CHEBI:29105"/>
        <label>1</label>
    </ligand>
</feature>
<reference evidence="9 10" key="1">
    <citation type="journal article" date="2012" name="Proc. Natl. Acad. Sci. U.S.A.">
        <title>Genome streamlining and chemical defense in a coral reef symbiosis.</title>
        <authorList>
            <person name="Kwan J.C."/>
            <person name="Donia M.S."/>
            <person name="Han A.W."/>
            <person name="Hirose E."/>
            <person name="Haygood M.G."/>
            <person name="Schmidt E.W."/>
        </authorList>
    </citation>
    <scope>NUCLEOTIDE SEQUENCE [LARGE SCALE GENOMIC DNA]</scope>
    <source>
        <strain evidence="9 10">L2</strain>
    </source>
</reference>
<dbReference type="STRING" id="1193729.A1OE_1501"/>
<feature type="binding site" evidence="7">
    <location>
        <position position="174"/>
    </location>
    <ligand>
        <name>Zn(2+)</name>
        <dbReference type="ChEBI" id="CHEBI:29105"/>
        <label>2</label>
    </ligand>
</feature>
<accession>K7YJ49</accession>
<dbReference type="OrthoDB" id="9802248at2"/>
<dbReference type="GO" id="GO:0046872">
    <property type="term" value="F:metal ion binding"/>
    <property type="evidence" value="ECO:0007669"/>
    <property type="project" value="UniProtKB-KW"/>
</dbReference>
<sequence length="258" mass="28493">MQVFPLEIVVLPTLLDNYCYLLHDKLSGSTAVVDPGEAVAVEVALAKRQWKLTHILNTHHHPDHINGNLILKKNYNAILIGPKAEINRIPNLDITLVEGSTYNFAGHIVSILDTPGHTSGHISLYLADSQVLFTGDTLFSLGCGKMFEGTAAQFLDSLLKLSKLPDSTKIYCGHEYTSSNARFALSIDYNNAALKKRSKEVHELLAKNQPTVPSVLNLEKATNPFLRVKEPTIALALDRPGADPVEIFADLRKRKDNF</sequence>
<comment type="similarity">
    <text evidence="3 7">Belongs to the metallo-beta-lactamase superfamily. Glyoxalase II family.</text>
</comment>
<feature type="domain" description="Metallo-beta-lactamase" evidence="8">
    <location>
        <begin position="16"/>
        <end position="174"/>
    </location>
</feature>
<feature type="binding site" evidence="7">
    <location>
        <position position="64"/>
    </location>
    <ligand>
        <name>Zn(2+)</name>
        <dbReference type="ChEBI" id="CHEBI:29105"/>
        <label>2</label>
    </ligand>
</feature>
<dbReference type="SMART" id="SM00849">
    <property type="entry name" value="Lactamase_B"/>
    <property type="match status" value="1"/>
</dbReference>
<protein>
    <recommendedName>
        <fullName evidence="7">Hydroxyacylglutathione hydrolase</fullName>
        <ecNumber evidence="7">3.1.2.6</ecNumber>
    </recommendedName>
    <alternativeName>
        <fullName evidence="7">Glyoxalase II</fullName>
        <shortName evidence="7">Glx II</shortName>
    </alternativeName>
</protein>
<dbReference type="CDD" id="cd07723">
    <property type="entry name" value="hydroxyacylglutathione_hydrolase_MBL-fold"/>
    <property type="match status" value="1"/>
</dbReference>
<dbReference type="KEGG" id="thal:A1OE_1501"/>
<evidence type="ECO:0000256" key="1">
    <source>
        <dbReference type="ARBA" id="ARBA00001623"/>
    </source>
</evidence>
<comment type="subunit">
    <text evidence="7">Monomer.</text>
</comment>
<dbReference type="GO" id="GO:0019243">
    <property type="term" value="P:methylglyoxal catabolic process to D-lactate via S-lactoyl-glutathione"/>
    <property type="evidence" value="ECO:0007669"/>
    <property type="project" value="UniProtKB-UniRule"/>
</dbReference>
<dbReference type="AlphaFoldDB" id="K7YJ49"/>
<dbReference type="SUPFAM" id="SSF56281">
    <property type="entry name" value="Metallo-hydrolase/oxidoreductase"/>
    <property type="match status" value="1"/>
</dbReference>
<keyword evidence="5 7" id="KW-0378">Hydrolase</keyword>
<evidence type="ECO:0000256" key="5">
    <source>
        <dbReference type="ARBA" id="ARBA00022801"/>
    </source>
</evidence>
<evidence type="ECO:0000256" key="7">
    <source>
        <dbReference type="HAMAP-Rule" id="MF_01374"/>
    </source>
</evidence>
<feature type="binding site" evidence="7">
    <location>
        <position position="63"/>
    </location>
    <ligand>
        <name>Zn(2+)</name>
        <dbReference type="ChEBI" id="CHEBI:29105"/>
        <label>2</label>
    </ligand>
</feature>
<dbReference type="InterPro" id="IPR032282">
    <property type="entry name" value="HAGH_C"/>
</dbReference>
<evidence type="ECO:0000256" key="3">
    <source>
        <dbReference type="ARBA" id="ARBA00006759"/>
    </source>
</evidence>
<dbReference type="HAMAP" id="MF_01374">
    <property type="entry name" value="Glyoxalase_2"/>
    <property type="match status" value="1"/>
</dbReference>
<comment type="catalytic activity">
    <reaction evidence="1 7">
        <text>an S-(2-hydroxyacyl)glutathione + H2O = a 2-hydroxy carboxylate + glutathione + H(+)</text>
        <dbReference type="Rhea" id="RHEA:21864"/>
        <dbReference type="ChEBI" id="CHEBI:15377"/>
        <dbReference type="ChEBI" id="CHEBI:15378"/>
        <dbReference type="ChEBI" id="CHEBI:57925"/>
        <dbReference type="ChEBI" id="CHEBI:58896"/>
        <dbReference type="ChEBI" id="CHEBI:71261"/>
        <dbReference type="EC" id="3.1.2.6"/>
    </reaction>
</comment>
<name>K7YJ49_9PROT</name>
<dbReference type="eggNOG" id="COG0491">
    <property type="taxonomic scope" value="Bacteria"/>
</dbReference>
<keyword evidence="4 7" id="KW-0479">Metal-binding</keyword>
<evidence type="ECO:0000256" key="6">
    <source>
        <dbReference type="ARBA" id="ARBA00022833"/>
    </source>
</evidence>
<dbReference type="HOGENOM" id="CLU_030571_4_1_5"/>
<dbReference type="InterPro" id="IPR036866">
    <property type="entry name" value="RibonucZ/Hydroxyglut_hydro"/>
</dbReference>
<feature type="binding site" evidence="7">
    <location>
        <position position="117"/>
    </location>
    <ligand>
        <name>Zn(2+)</name>
        <dbReference type="ChEBI" id="CHEBI:29105"/>
        <label>1</label>
    </ligand>
</feature>
<feature type="binding site" evidence="7">
    <location>
        <position position="61"/>
    </location>
    <ligand>
        <name>Zn(2+)</name>
        <dbReference type="ChEBI" id="CHEBI:29105"/>
        <label>1</label>
    </ligand>
</feature>
<dbReference type="RefSeq" id="WP_015089168.1">
    <property type="nucleotide sequence ID" value="NC_019566.1"/>
</dbReference>
<dbReference type="UniPathway" id="UPA00619">
    <property type="reaction ID" value="UER00676"/>
</dbReference>
<evidence type="ECO:0000313" key="10">
    <source>
        <dbReference type="Proteomes" id="UP000010077"/>
    </source>
</evidence>
<keyword evidence="6 7" id="KW-0862">Zinc</keyword>
<evidence type="ECO:0000259" key="8">
    <source>
        <dbReference type="SMART" id="SM00849"/>
    </source>
</evidence>
<comment type="pathway">
    <text evidence="2 7">Secondary metabolite metabolism; methylglyoxal degradation; (R)-lactate from methylglyoxal: step 2/2.</text>
</comment>
<dbReference type="Gene3D" id="3.60.15.10">
    <property type="entry name" value="Ribonuclease Z/Hydroxyacylglutathione hydrolase-like"/>
    <property type="match status" value="1"/>
</dbReference>
<comment type="function">
    <text evidence="7">Thiolesterase that catalyzes the hydrolysis of S-D-lactoyl-glutathione to form glutathione and D-lactic acid.</text>
</comment>
<dbReference type="PANTHER" id="PTHR43705:SF1">
    <property type="entry name" value="HYDROXYACYLGLUTATHIONE HYDROLASE GLOB"/>
    <property type="match status" value="1"/>
</dbReference>
<dbReference type="Pfam" id="PF00753">
    <property type="entry name" value="Lactamase_B"/>
    <property type="match status" value="1"/>
</dbReference>
<comment type="cofactor">
    <cofactor evidence="7">
        <name>Zn(2+)</name>
        <dbReference type="ChEBI" id="CHEBI:29105"/>
    </cofactor>
    <text evidence="7">Binds 2 Zn(2+) ions per subunit.</text>
</comment>
<dbReference type="InterPro" id="IPR001279">
    <property type="entry name" value="Metallo-B-lactamas"/>
</dbReference>
<organism evidence="9 10">
    <name type="scientific">Candidatus Endolissoclinum faulkneri L2</name>
    <dbReference type="NCBI Taxonomy" id="1193729"/>
    <lineage>
        <taxon>Bacteria</taxon>
        <taxon>Pseudomonadati</taxon>
        <taxon>Pseudomonadota</taxon>
        <taxon>Alphaproteobacteria</taxon>
        <taxon>Rhodospirillales</taxon>
        <taxon>Rhodospirillaceae</taxon>
        <taxon>Candidatus Endolissoclinum</taxon>
    </lineage>
</organism>
<evidence type="ECO:0000256" key="4">
    <source>
        <dbReference type="ARBA" id="ARBA00022723"/>
    </source>
</evidence>
<evidence type="ECO:0000256" key="2">
    <source>
        <dbReference type="ARBA" id="ARBA00004963"/>
    </source>
</evidence>
<dbReference type="InterPro" id="IPR050110">
    <property type="entry name" value="Glyoxalase_II_hydrolase"/>
</dbReference>
<dbReference type="InterPro" id="IPR035680">
    <property type="entry name" value="Clx_II_MBL"/>
</dbReference>
<feature type="binding site" evidence="7">
    <location>
        <position position="59"/>
    </location>
    <ligand>
        <name>Zn(2+)</name>
        <dbReference type="ChEBI" id="CHEBI:29105"/>
        <label>1</label>
    </ligand>
</feature>
<keyword evidence="10" id="KW-1185">Reference proteome</keyword>
<dbReference type="PANTHER" id="PTHR43705">
    <property type="entry name" value="HYDROXYACYLGLUTATHIONE HYDROLASE"/>
    <property type="match status" value="1"/>
</dbReference>